<dbReference type="Pfam" id="PF00005">
    <property type="entry name" value="ABC_tran"/>
    <property type="match status" value="1"/>
</dbReference>
<proteinExistence type="inferred from homology"/>
<evidence type="ECO:0000256" key="4">
    <source>
        <dbReference type="ARBA" id="ARBA00022741"/>
    </source>
</evidence>
<dbReference type="GO" id="GO:0005778">
    <property type="term" value="C:peroxisomal membrane"/>
    <property type="evidence" value="ECO:0007669"/>
    <property type="project" value="TreeGrafter"/>
</dbReference>
<dbReference type="GO" id="GO:0006635">
    <property type="term" value="P:fatty acid beta-oxidation"/>
    <property type="evidence" value="ECO:0007669"/>
    <property type="project" value="TreeGrafter"/>
</dbReference>
<evidence type="ECO:0000259" key="10">
    <source>
        <dbReference type="PROSITE" id="PS50929"/>
    </source>
</evidence>
<sequence>MTKIKIDLLLFHRFVIFVKILFPCWKTLSFALAVFVLLLSILDQVAIYFVGLLPSRFHVLLGKRDETAFEWLIMMAVGVVLFKAVTSSLIKFLSSVLYLNCRETLNFSLHRLYFKRHGFYRLTSSLDNPDQRMTQDVEKATRLFCCDLLGPLLLSPFIIIYYTYLTYQTSGFLGPLTIYLFFGCATVINKVLISPTIALVKEQEQKEGDFRARHMEVRSNIESIAFYQSGFTENIFTNQRLNALLKTQKNLIRWQFWLNLSTNCFDYFGGTLSYVILAITIFVQRQFPDKVGPELNGIISETSFYYLYLINCFTRLIDLSQSVGEFGGVTHRVIELYEELNRLHDDRLEIERPPSTVPSSVVALASGDQPNKITSSFVGCVSRKSEDSDDRIQRIEELHGKQAVGMLSTESDIEEAEYLLGDVSASRTLAGNDIFDDGIAVTMDSATIAFPDDNTRSLVSNLSLQIIQHRNLLVTGDSGAGKTSLLRVLAGLWNNVSGKMDRHWRHPLHPNSMFFVPQKPYFPGGGLSLRQQLVYPLKALPVEKDLSRLSQILEWIKLENLLQRCNGFDSSVIWSWDETLSPGELQRLSIGRVLYHKPRIAFLDEATSAIGFEMENQIYKILQDESITCVSVGHRFSLKQFHDMELHLNGRGGWTLVDLDTQSITSMANSQAHSILTVS</sequence>
<accession>A0A915EC57</accession>
<organism evidence="11 12">
    <name type="scientific">Ditylenchus dipsaci</name>
    <dbReference type="NCBI Taxonomy" id="166011"/>
    <lineage>
        <taxon>Eukaryota</taxon>
        <taxon>Metazoa</taxon>
        <taxon>Ecdysozoa</taxon>
        <taxon>Nematoda</taxon>
        <taxon>Chromadorea</taxon>
        <taxon>Rhabditida</taxon>
        <taxon>Tylenchina</taxon>
        <taxon>Tylenchomorpha</taxon>
        <taxon>Sphaerularioidea</taxon>
        <taxon>Anguinidae</taxon>
        <taxon>Anguininae</taxon>
        <taxon>Ditylenchus</taxon>
    </lineage>
</organism>
<dbReference type="Gene3D" id="1.20.1560.10">
    <property type="entry name" value="ABC transporter type 1, transmembrane domain"/>
    <property type="match status" value="1"/>
</dbReference>
<evidence type="ECO:0000256" key="6">
    <source>
        <dbReference type="ARBA" id="ARBA00022989"/>
    </source>
</evidence>
<evidence type="ECO:0000256" key="3">
    <source>
        <dbReference type="ARBA" id="ARBA00022692"/>
    </source>
</evidence>
<feature type="transmembrane region" description="Helical" evidence="8">
    <location>
        <begin position="176"/>
        <end position="200"/>
    </location>
</feature>
<evidence type="ECO:0000256" key="8">
    <source>
        <dbReference type="SAM" id="Phobius"/>
    </source>
</evidence>
<protein>
    <submittedName>
        <fullName evidence="12">ATP-binding cassette sub-family D member 4</fullName>
    </submittedName>
</protein>
<evidence type="ECO:0000256" key="7">
    <source>
        <dbReference type="ARBA" id="ARBA00023136"/>
    </source>
</evidence>
<dbReference type="WBParaSite" id="jg4295">
    <property type="protein sequence ID" value="jg4295"/>
    <property type="gene ID" value="jg4295"/>
</dbReference>
<keyword evidence="11" id="KW-1185">Reference proteome</keyword>
<dbReference type="SMART" id="SM00382">
    <property type="entry name" value="AAA"/>
    <property type="match status" value="1"/>
</dbReference>
<dbReference type="AlphaFoldDB" id="A0A915EC57"/>
<keyword evidence="6 8" id="KW-1133">Transmembrane helix</keyword>
<feature type="transmembrane region" description="Helical" evidence="8">
    <location>
        <begin position="29"/>
        <end position="51"/>
    </location>
</feature>
<dbReference type="GO" id="GO:0007031">
    <property type="term" value="P:peroxisome organization"/>
    <property type="evidence" value="ECO:0007669"/>
    <property type="project" value="TreeGrafter"/>
</dbReference>
<dbReference type="InterPro" id="IPR050835">
    <property type="entry name" value="ABC_transporter_sub-D"/>
</dbReference>
<dbReference type="GO" id="GO:0042760">
    <property type="term" value="P:very long-chain fatty acid catabolic process"/>
    <property type="evidence" value="ECO:0007669"/>
    <property type="project" value="TreeGrafter"/>
</dbReference>
<dbReference type="GO" id="GO:0005524">
    <property type="term" value="F:ATP binding"/>
    <property type="evidence" value="ECO:0007669"/>
    <property type="project" value="UniProtKB-KW"/>
</dbReference>
<dbReference type="SUPFAM" id="SSF52540">
    <property type="entry name" value="P-loop containing nucleoside triphosphate hydrolases"/>
    <property type="match status" value="1"/>
</dbReference>
<dbReference type="GO" id="GO:0140359">
    <property type="term" value="F:ABC-type transporter activity"/>
    <property type="evidence" value="ECO:0007669"/>
    <property type="project" value="InterPro"/>
</dbReference>
<feature type="domain" description="ABC transmembrane type-1" evidence="10">
    <location>
        <begin position="28"/>
        <end position="328"/>
    </location>
</feature>
<evidence type="ECO:0000256" key="5">
    <source>
        <dbReference type="ARBA" id="ARBA00022840"/>
    </source>
</evidence>
<keyword evidence="4" id="KW-0547">Nucleotide-binding</keyword>
<comment type="similarity">
    <text evidence="1">Belongs to the ABC transporter superfamily. ABCD family. Peroxisomal fatty acyl CoA transporter (TC 3.A.1.203) subfamily.</text>
</comment>
<keyword evidence="7 8" id="KW-0472">Membrane</keyword>
<dbReference type="InterPro" id="IPR036640">
    <property type="entry name" value="ABC1_TM_sf"/>
</dbReference>
<evidence type="ECO:0000256" key="1">
    <source>
        <dbReference type="ARBA" id="ARBA00008575"/>
    </source>
</evidence>
<feature type="transmembrane region" description="Helical" evidence="8">
    <location>
        <begin position="143"/>
        <end position="164"/>
    </location>
</feature>
<keyword evidence="3 8" id="KW-0812">Transmembrane</keyword>
<dbReference type="Pfam" id="PF06472">
    <property type="entry name" value="ABC_membrane_2"/>
    <property type="match status" value="1"/>
</dbReference>
<dbReference type="InterPro" id="IPR017871">
    <property type="entry name" value="ABC_transporter-like_CS"/>
</dbReference>
<dbReference type="InterPro" id="IPR025662">
    <property type="entry name" value="Sigma_54_int_dom_ATP-bd_1"/>
</dbReference>
<reference evidence="12" key="1">
    <citation type="submission" date="2022-11" db="UniProtKB">
        <authorList>
            <consortium name="WormBaseParasite"/>
        </authorList>
    </citation>
    <scope>IDENTIFICATION</scope>
</reference>
<keyword evidence="2" id="KW-0813">Transport</keyword>
<dbReference type="InterPro" id="IPR003439">
    <property type="entry name" value="ABC_transporter-like_ATP-bd"/>
</dbReference>
<dbReference type="PROSITE" id="PS00211">
    <property type="entry name" value="ABC_TRANSPORTER_1"/>
    <property type="match status" value="1"/>
</dbReference>
<name>A0A915EC57_9BILA</name>
<dbReference type="PANTHER" id="PTHR11384:SF59">
    <property type="entry name" value="LYSOSOMAL COBALAMIN TRANSPORTER ABCD4"/>
    <property type="match status" value="1"/>
</dbReference>
<dbReference type="GO" id="GO:0016887">
    <property type="term" value="F:ATP hydrolysis activity"/>
    <property type="evidence" value="ECO:0007669"/>
    <property type="project" value="InterPro"/>
</dbReference>
<dbReference type="InterPro" id="IPR011527">
    <property type="entry name" value="ABC1_TM_dom"/>
</dbReference>
<dbReference type="GO" id="GO:0005324">
    <property type="term" value="F:long-chain fatty acid transmembrane transporter activity"/>
    <property type="evidence" value="ECO:0007669"/>
    <property type="project" value="TreeGrafter"/>
</dbReference>
<dbReference type="InterPro" id="IPR027417">
    <property type="entry name" value="P-loop_NTPase"/>
</dbReference>
<dbReference type="PROSITE" id="PS50929">
    <property type="entry name" value="ABC_TM1F"/>
    <property type="match status" value="1"/>
</dbReference>
<dbReference type="Gene3D" id="3.40.50.300">
    <property type="entry name" value="P-loop containing nucleotide triphosphate hydrolases"/>
    <property type="match status" value="1"/>
</dbReference>
<evidence type="ECO:0000313" key="11">
    <source>
        <dbReference type="Proteomes" id="UP000887574"/>
    </source>
</evidence>
<feature type="transmembrane region" description="Helical" evidence="8">
    <location>
        <begin position="256"/>
        <end position="283"/>
    </location>
</feature>
<evidence type="ECO:0000256" key="2">
    <source>
        <dbReference type="ARBA" id="ARBA00022448"/>
    </source>
</evidence>
<feature type="domain" description="ABC transporter" evidence="9">
    <location>
        <begin position="443"/>
        <end position="676"/>
    </location>
</feature>
<dbReference type="InterPro" id="IPR003593">
    <property type="entry name" value="AAA+_ATPase"/>
</dbReference>
<dbReference type="CDD" id="cd03223">
    <property type="entry name" value="ABCD_peroxisomal_ALDP"/>
    <property type="match status" value="1"/>
</dbReference>
<dbReference type="PROSITE" id="PS00675">
    <property type="entry name" value="SIGMA54_INTERACT_1"/>
    <property type="match status" value="1"/>
</dbReference>
<dbReference type="SUPFAM" id="SSF90123">
    <property type="entry name" value="ABC transporter transmembrane region"/>
    <property type="match status" value="1"/>
</dbReference>
<evidence type="ECO:0000313" key="12">
    <source>
        <dbReference type="WBParaSite" id="jg4295"/>
    </source>
</evidence>
<feature type="transmembrane region" description="Helical" evidence="8">
    <location>
        <begin position="71"/>
        <end position="93"/>
    </location>
</feature>
<keyword evidence="5" id="KW-0067">ATP-binding</keyword>
<dbReference type="PROSITE" id="PS50893">
    <property type="entry name" value="ABC_TRANSPORTER_2"/>
    <property type="match status" value="1"/>
</dbReference>
<evidence type="ECO:0000259" key="9">
    <source>
        <dbReference type="PROSITE" id="PS50893"/>
    </source>
</evidence>
<dbReference type="GO" id="GO:0015910">
    <property type="term" value="P:long-chain fatty acid import into peroxisome"/>
    <property type="evidence" value="ECO:0007669"/>
    <property type="project" value="TreeGrafter"/>
</dbReference>
<dbReference type="PANTHER" id="PTHR11384">
    <property type="entry name" value="ATP-BINDING CASSETTE, SUB-FAMILY D MEMBER"/>
    <property type="match status" value="1"/>
</dbReference>
<dbReference type="Proteomes" id="UP000887574">
    <property type="component" value="Unplaced"/>
</dbReference>